<dbReference type="PANTHER" id="PTHR47959:SF13">
    <property type="entry name" value="ATP-DEPENDENT RNA HELICASE RHLE"/>
    <property type="match status" value="1"/>
</dbReference>
<feature type="compositionally biased region" description="Low complexity" evidence="11">
    <location>
        <begin position="749"/>
        <end position="778"/>
    </location>
</feature>
<dbReference type="InterPro" id="IPR001650">
    <property type="entry name" value="Helicase_C-like"/>
</dbReference>
<comment type="catalytic activity">
    <reaction evidence="8">
        <text>ATP + H2O = ADP + phosphate + H(+)</text>
        <dbReference type="Rhea" id="RHEA:13065"/>
        <dbReference type="ChEBI" id="CHEBI:15377"/>
        <dbReference type="ChEBI" id="CHEBI:15378"/>
        <dbReference type="ChEBI" id="CHEBI:30616"/>
        <dbReference type="ChEBI" id="CHEBI:43474"/>
        <dbReference type="ChEBI" id="CHEBI:456216"/>
        <dbReference type="EC" id="3.6.4.13"/>
    </reaction>
</comment>
<reference evidence="15 16" key="1">
    <citation type="submission" date="2019-01" db="EMBL/GenBank/DDBJ databases">
        <authorList>
            <person name="Chen W.-M."/>
        </authorList>
    </citation>
    <scope>NUCLEOTIDE SEQUENCE [LARGE SCALE GENOMIC DNA]</scope>
    <source>
        <strain evidence="15 16">CCP-6</strain>
    </source>
</reference>
<dbReference type="InterPro" id="IPR011545">
    <property type="entry name" value="DEAD/DEAH_box_helicase_dom"/>
</dbReference>
<feature type="compositionally biased region" description="Low complexity" evidence="11">
    <location>
        <begin position="11"/>
        <end position="34"/>
    </location>
</feature>
<comment type="caution">
    <text evidence="15">The sequence shown here is derived from an EMBL/GenBank/DDBJ whole genome shotgun (WGS) entry which is preliminary data.</text>
</comment>
<evidence type="ECO:0000313" key="15">
    <source>
        <dbReference type="EMBL" id="RVT95962.1"/>
    </source>
</evidence>
<keyword evidence="4" id="KW-0378">Hydrolase</keyword>
<dbReference type="Pfam" id="PF00271">
    <property type="entry name" value="Helicase_C"/>
    <property type="match status" value="1"/>
</dbReference>
<dbReference type="InterPro" id="IPR027417">
    <property type="entry name" value="P-loop_NTPase"/>
</dbReference>
<evidence type="ECO:0000256" key="7">
    <source>
        <dbReference type="ARBA" id="ARBA00038437"/>
    </source>
</evidence>
<feature type="compositionally biased region" description="Low complexity" evidence="11">
    <location>
        <begin position="718"/>
        <end position="735"/>
    </location>
</feature>
<dbReference type="InterPro" id="IPR014014">
    <property type="entry name" value="RNA_helicase_DEAD_Q_motif"/>
</dbReference>
<accession>A0A437MEC1</accession>
<dbReference type="GO" id="GO:0009266">
    <property type="term" value="P:response to temperature stimulus"/>
    <property type="evidence" value="ECO:0007669"/>
    <property type="project" value="UniProtKB-ARBA"/>
</dbReference>
<evidence type="ECO:0000256" key="11">
    <source>
        <dbReference type="SAM" id="MobiDB-lite"/>
    </source>
</evidence>
<dbReference type="GO" id="GO:0003724">
    <property type="term" value="F:RNA helicase activity"/>
    <property type="evidence" value="ECO:0007669"/>
    <property type="project" value="UniProtKB-EC"/>
</dbReference>
<dbReference type="FunFam" id="3.40.50.300:FF:000108">
    <property type="entry name" value="ATP-dependent RNA helicase RhlE"/>
    <property type="match status" value="1"/>
</dbReference>
<feature type="compositionally biased region" description="Basic and acidic residues" evidence="11">
    <location>
        <begin position="495"/>
        <end position="613"/>
    </location>
</feature>
<dbReference type="PROSITE" id="PS51195">
    <property type="entry name" value="Q_MOTIF"/>
    <property type="match status" value="1"/>
</dbReference>
<dbReference type="Gene3D" id="3.40.50.300">
    <property type="entry name" value="P-loop containing nucleotide triphosphate hydrolases"/>
    <property type="match status" value="2"/>
</dbReference>
<dbReference type="CDD" id="cd00268">
    <property type="entry name" value="DEADc"/>
    <property type="match status" value="1"/>
</dbReference>
<feature type="domain" description="DEAD-box RNA helicase Q" evidence="14">
    <location>
        <begin position="103"/>
        <end position="131"/>
    </location>
</feature>
<protein>
    <recommendedName>
        <fullName evidence="9">DEAD-box ATP-dependent RNA helicase RhpA</fullName>
        <ecNumber evidence="1">3.6.4.13</ecNumber>
    </recommendedName>
</protein>
<dbReference type="SMART" id="SM00487">
    <property type="entry name" value="DEXDc"/>
    <property type="match status" value="1"/>
</dbReference>
<dbReference type="EC" id="3.6.4.13" evidence="1"/>
<keyword evidence="16" id="KW-1185">Reference proteome</keyword>
<feature type="domain" description="Helicase C-terminal" evidence="13">
    <location>
        <begin position="334"/>
        <end position="478"/>
    </location>
</feature>
<sequence length="801" mass="87894">MGAYGGRRGAGKPAPAASGAAFGAAPPRQQAVIPPVVPPPSVQDEFALTQDIAHEAEASVDTQTETQAPVAEVTPVQEAAVAEEAAPAEPEPSPEPVAEEPKPLFTDLGLGEKLLQGIHEAGYVHPTPIQHQAIPYVLMGRDVLGCAQTGTGKTASFTLPMMEILAGSRAKARMPRSLILEPTRELALQVAENFVKYGKHLNLNHALLIGGESMDEQKAALESGVDVLIATPGRLLDLFDRGRILLADCKILVIDEADRMLDMGFIPDVERIVSLLPQMRQTLFFSATMAPEIRKLADAFLSNPKQITVSAPASVATTITTGLCYVQRQDKREALRRLLRTMDVQNALIFCNRKVDVDILYKSMKKHGFKVGALHGDLDQSVRFATLAAFKAGTLQYLVCSDVAARGIDIGGLSHVFNFDVPIHSEDYVHRIGRTGRAGREGVAYTLAEPDDVRFVTAIEKLTGKEIPRVVIEGLDPVTDEELAEAATRKGRGRGGRDQGREKGRDGGRREGGRDRDGRGRDRDRREDRPREDRPRDERPRREDRARDERPREDRPREERQRDDRQREDRPREERFARDDRPRREDRARDERPREDRPREDRTRDDRRRRDDDLGPPVRGFGDSIPAFMFLGIKREELRRQPKPQAEKREAEKRDAESKPKVIEIQAAEPPVTIEPEAVPAPVAEAPAIETVAPVAPVAEAPVEAPAAEVPVAETAMTEAPVEAPVEAVTEAEAPAKPKRAPRKKAEPAAKPAKAAAKPKAKAAAPAEAAPAEEAAPAKPKRVRAPRKPKAEAPAETTEEG</sequence>
<evidence type="ECO:0000256" key="10">
    <source>
        <dbReference type="PROSITE-ProRule" id="PRU00552"/>
    </source>
</evidence>
<dbReference type="GO" id="GO:0042255">
    <property type="term" value="P:ribosome assembly"/>
    <property type="evidence" value="ECO:0007669"/>
    <property type="project" value="UniProtKB-ARBA"/>
</dbReference>
<keyword evidence="2" id="KW-0963">Cytoplasm</keyword>
<feature type="region of interest" description="Disordered" evidence="11">
    <location>
        <begin position="485"/>
        <end position="675"/>
    </location>
</feature>
<dbReference type="SMART" id="SM00490">
    <property type="entry name" value="HELICc"/>
    <property type="match status" value="1"/>
</dbReference>
<dbReference type="GO" id="GO:0005829">
    <property type="term" value="C:cytosol"/>
    <property type="evidence" value="ECO:0007669"/>
    <property type="project" value="TreeGrafter"/>
</dbReference>
<dbReference type="SUPFAM" id="SSF52540">
    <property type="entry name" value="P-loop containing nucleoside triphosphate hydrolases"/>
    <property type="match status" value="1"/>
</dbReference>
<dbReference type="PANTHER" id="PTHR47959">
    <property type="entry name" value="ATP-DEPENDENT RNA HELICASE RHLE-RELATED"/>
    <property type="match status" value="1"/>
</dbReference>
<dbReference type="Proteomes" id="UP000282957">
    <property type="component" value="Unassembled WGS sequence"/>
</dbReference>
<keyword evidence="6" id="KW-0067">ATP-binding</keyword>
<dbReference type="CDD" id="cd18787">
    <property type="entry name" value="SF2_C_DEAD"/>
    <property type="match status" value="1"/>
</dbReference>
<dbReference type="GO" id="GO:0016787">
    <property type="term" value="F:hydrolase activity"/>
    <property type="evidence" value="ECO:0007669"/>
    <property type="project" value="UniProtKB-KW"/>
</dbReference>
<evidence type="ECO:0000256" key="2">
    <source>
        <dbReference type="ARBA" id="ARBA00022490"/>
    </source>
</evidence>
<dbReference type="OrthoDB" id="9805696at2"/>
<keyword evidence="3" id="KW-0547">Nucleotide-binding</keyword>
<feature type="region of interest" description="Disordered" evidence="11">
    <location>
        <begin position="718"/>
        <end position="801"/>
    </location>
</feature>
<dbReference type="PROSITE" id="PS00039">
    <property type="entry name" value="DEAD_ATP_HELICASE"/>
    <property type="match status" value="1"/>
</dbReference>
<gene>
    <name evidence="15" type="ORF">EOD42_12570</name>
</gene>
<proteinExistence type="inferred from homology"/>
<evidence type="ECO:0000313" key="16">
    <source>
        <dbReference type="Proteomes" id="UP000282957"/>
    </source>
</evidence>
<evidence type="ECO:0000256" key="3">
    <source>
        <dbReference type="ARBA" id="ARBA00022741"/>
    </source>
</evidence>
<dbReference type="EMBL" id="SACL01000004">
    <property type="protein sequence ID" value="RVT95962.1"/>
    <property type="molecule type" value="Genomic_DNA"/>
</dbReference>
<feature type="short sequence motif" description="Q motif" evidence="10">
    <location>
        <begin position="103"/>
        <end position="131"/>
    </location>
</feature>
<evidence type="ECO:0000256" key="4">
    <source>
        <dbReference type="ARBA" id="ARBA00022801"/>
    </source>
</evidence>
<dbReference type="InterPro" id="IPR050079">
    <property type="entry name" value="DEAD_box_RNA_helicase"/>
</dbReference>
<dbReference type="GO" id="GO:0003676">
    <property type="term" value="F:nucleic acid binding"/>
    <property type="evidence" value="ECO:0007669"/>
    <property type="project" value="InterPro"/>
</dbReference>
<dbReference type="PROSITE" id="PS51192">
    <property type="entry name" value="HELICASE_ATP_BIND_1"/>
    <property type="match status" value="1"/>
</dbReference>
<dbReference type="InterPro" id="IPR044742">
    <property type="entry name" value="DEAD/DEAH_RhlB"/>
</dbReference>
<evidence type="ECO:0000256" key="6">
    <source>
        <dbReference type="ARBA" id="ARBA00022840"/>
    </source>
</evidence>
<evidence type="ECO:0000256" key="1">
    <source>
        <dbReference type="ARBA" id="ARBA00012552"/>
    </source>
</evidence>
<feature type="compositionally biased region" description="Low complexity" evidence="11">
    <location>
        <begin position="792"/>
        <end position="801"/>
    </location>
</feature>
<dbReference type="InterPro" id="IPR000629">
    <property type="entry name" value="RNA-helicase_DEAD-box_CS"/>
</dbReference>
<comment type="similarity">
    <text evidence="7">Belongs to the DEAD box helicase family.</text>
</comment>
<evidence type="ECO:0000256" key="9">
    <source>
        <dbReference type="ARBA" id="ARBA00074363"/>
    </source>
</evidence>
<dbReference type="InterPro" id="IPR014001">
    <property type="entry name" value="Helicase_ATP-bd"/>
</dbReference>
<feature type="compositionally biased region" description="Basic residues" evidence="11">
    <location>
        <begin position="779"/>
        <end position="788"/>
    </location>
</feature>
<evidence type="ECO:0000259" key="12">
    <source>
        <dbReference type="PROSITE" id="PS51192"/>
    </source>
</evidence>
<dbReference type="Pfam" id="PF00270">
    <property type="entry name" value="DEAD"/>
    <property type="match status" value="1"/>
</dbReference>
<evidence type="ECO:0000256" key="8">
    <source>
        <dbReference type="ARBA" id="ARBA00047984"/>
    </source>
</evidence>
<dbReference type="AlphaFoldDB" id="A0A437MEC1"/>
<feature type="domain" description="Helicase ATP-binding" evidence="12">
    <location>
        <begin position="134"/>
        <end position="307"/>
    </location>
</feature>
<feature type="region of interest" description="Disordered" evidence="11">
    <location>
        <begin position="78"/>
        <end position="103"/>
    </location>
</feature>
<name>A0A437MEC1_9PROT</name>
<evidence type="ECO:0000259" key="14">
    <source>
        <dbReference type="PROSITE" id="PS51195"/>
    </source>
</evidence>
<dbReference type="GO" id="GO:0005524">
    <property type="term" value="F:ATP binding"/>
    <property type="evidence" value="ECO:0007669"/>
    <property type="project" value="UniProtKB-KW"/>
</dbReference>
<dbReference type="PROSITE" id="PS51194">
    <property type="entry name" value="HELICASE_CTER"/>
    <property type="match status" value="1"/>
</dbReference>
<feature type="region of interest" description="Disordered" evidence="11">
    <location>
        <begin position="1"/>
        <end position="42"/>
    </location>
</feature>
<organism evidence="15 16">
    <name type="scientific">Rhodovarius crocodyli</name>
    <dbReference type="NCBI Taxonomy" id="1979269"/>
    <lineage>
        <taxon>Bacteria</taxon>
        <taxon>Pseudomonadati</taxon>
        <taxon>Pseudomonadota</taxon>
        <taxon>Alphaproteobacteria</taxon>
        <taxon>Acetobacterales</taxon>
        <taxon>Roseomonadaceae</taxon>
        <taxon>Rhodovarius</taxon>
    </lineage>
</organism>
<keyword evidence="5 15" id="KW-0347">Helicase</keyword>
<evidence type="ECO:0000256" key="5">
    <source>
        <dbReference type="ARBA" id="ARBA00022806"/>
    </source>
</evidence>
<evidence type="ECO:0000259" key="13">
    <source>
        <dbReference type="PROSITE" id="PS51194"/>
    </source>
</evidence>
<dbReference type="RefSeq" id="WP_127787895.1">
    <property type="nucleotide sequence ID" value="NZ_SACL01000004.1"/>
</dbReference>
<feature type="compositionally biased region" description="Low complexity" evidence="11">
    <location>
        <begin position="78"/>
        <end position="88"/>
    </location>
</feature>
<feature type="compositionally biased region" description="Basic and acidic residues" evidence="11">
    <location>
        <begin position="633"/>
        <end position="662"/>
    </location>
</feature>